<dbReference type="OrthoDB" id="1120098at2"/>
<dbReference type="EMBL" id="JRHC01000007">
    <property type="protein sequence ID" value="KJF42067.1"/>
    <property type="molecule type" value="Genomic_DNA"/>
</dbReference>
<name>A0A0D8J585_9BACT</name>
<dbReference type="Proteomes" id="UP000032544">
    <property type="component" value="Unassembled WGS sequence"/>
</dbReference>
<comment type="caution">
    <text evidence="1">The sequence shown here is derived from an EMBL/GenBank/DDBJ whole genome shotgun (WGS) entry which is preliminary data.</text>
</comment>
<dbReference type="RefSeq" id="WP_045033393.1">
    <property type="nucleotide sequence ID" value="NZ_JRHC01000007.1"/>
</dbReference>
<protein>
    <recommendedName>
        <fullName evidence="3">Lipocalin-like domain-containing protein</fullName>
    </recommendedName>
</protein>
<gene>
    <name evidence="1" type="ORF">LH29_22585</name>
</gene>
<keyword evidence="2" id="KW-1185">Reference proteome</keyword>
<evidence type="ECO:0000313" key="1">
    <source>
        <dbReference type="EMBL" id="KJF42067.1"/>
    </source>
</evidence>
<reference evidence="1 2" key="1">
    <citation type="submission" date="2014-09" db="EMBL/GenBank/DDBJ databases">
        <title>Draft Genome Sequence of Draconibacterium sp. JN14CK-3.</title>
        <authorList>
            <person name="Dong C."/>
            <person name="Lai Q."/>
            <person name="Shao Z."/>
        </authorList>
    </citation>
    <scope>NUCLEOTIDE SEQUENCE [LARGE SCALE GENOMIC DNA]</scope>
    <source>
        <strain evidence="1 2">JN14CK-3</strain>
    </source>
</reference>
<dbReference type="AlphaFoldDB" id="A0A0D8J585"/>
<sequence>MNISGNWTYNEDFEYGNSVGEVELIQTGDEVSGIFSFTEEVKNNYSIQVTEKVKGTLADGKLLLESVEVKALQNGREISYLPNTFETHRITETQIIGSTYDSEDVCGVFVLERKV</sequence>
<evidence type="ECO:0008006" key="3">
    <source>
        <dbReference type="Google" id="ProtNLM"/>
    </source>
</evidence>
<organism evidence="1 2">
    <name type="scientific">Draconibacterium sediminis</name>
    <dbReference type="NCBI Taxonomy" id="1544798"/>
    <lineage>
        <taxon>Bacteria</taxon>
        <taxon>Pseudomonadati</taxon>
        <taxon>Bacteroidota</taxon>
        <taxon>Bacteroidia</taxon>
        <taxon>Marinilabiliales</taxon>
        <taxon>Prolixibacteraceae</taxon>
        <taxon>Draconibacterium</taxon>
    </lineage>
</organism>
<proteinExistence type="predicted"/>
<evidence type="ECO:0000313" key="2">
    <source>
        <dbReference type="Proteomes" id="UP000032544"/>
    </source>
</evidence>
<accession>A0A0D8J585</accession>